<dbReference type="Gene3D" id="3.30.559.10">
    <property type="entry name" value="Chloramphenicol acetyltransferase-like domain"/>
    <property type="match status" value="1"/>
</dbReference>
<dbReference type="FunFam" id="3.30.559.70:FF:000010">
    <property type="entry name" value="Carnitine O-Acetyl-Transferase, isoform B"/>
    <property type="match status" value="1"/>
</dbReference>
<dbReference type="OrthoDB" id="240216at2759"/>
<keyword evidence="2 5" id="KW-0808">Transferase</keyword>
<evidence type="ECO:0000256" key="3">
    <source>
        <dbReference type="ARBA" id="ARBA00023315"/>
    </source>
</evidence>
<evidence type="ECO:0000313" key="8">
    <source>
        <dbReference type="Proteomes" id="UP001059596"/>
    </source>
</evidence>
<dbReference type="InterPro" id="IPR000542">
    <property type="entry name" value="Carn_acyl_trans"/>
</dbReference>
<dbReference type="GO" id="GO:0005777">
    <property type="term" value="C:peroxisome"/>
    <property type="evidence" value="ECO:0007669"/>
    <property type="project" value="TreeGrafter"/>
</dbReference>
<evidence type="ECO:0000256" key="2">
    <source>
        <dbReference type="ARBA" id="ARBA00022679"/>
    </source>
</evidence>
<evidence type="ECO:0000256" key="4">
    <source>
        <dbReference type="PIRSR" id="PIRSR600542-1"/>
    </source>
</evidence>
<evidence type="ECO:0000256" key="1">
    <source>
        <dbReference type="ARBA" id="ARBA00005232"/>
    </source>
</evidence>
<feature type="domain" description="Choline/carnitine acyltransferase" evidence="6">
    <location>
        <begin position="73"/>
        <end position="636"/>
    </location>
</feature>
<dbReference type="PROSITE" id="PS00440">
    <property type="entry name" value="ACYLTRANSF_C_2"/>
    <property type="match status" value="1"/>
</dbReference>
<protein>
    <recommendedName>
        <fullName evidence="6">Choline/carnitine acyltransferase domain-containing protein</fullName>
    </recommendedName>
</protein>
<evidence type="ECO:0000256" key="5">
    <source>
        <dbReference type="RuleBase" id="RU003801"/>
    </source>
</evidence>
<dbReference type="GO" id="GO:0019254">
    <property type="term" value="P:carnitine metabolic process, CoA-linked"/>
    <property type="evidence" value="ECO:0007669"/>
    <property type="project" value="TreeGrafter"/>
</dbReference>
<dbReference type="PANTHER" id="PTHR22589">
    <property type="entry name" value="CARNITINE O-ACYLTRANSFERASE"/>
    <property type="match status" value="1"/>
</dbReference>
<comment type="caution">
    <text evidence="7">The sequence shown here is derived from an EMBL/GenBank/DDBJ whole genome shotgun (WGS) entry which is preliminary data.</text>
</comment>
<dbReference type="Pfam" id="PF00755">
    <property type="entry name" value="Carn_acyltransf"/>
    <property type="match status" value="1"/>
</dbReference>
<reference evidence="7" key="1">
    <citation type="journal article" date="2023" name="Genome Biol. Evol.">
        <title>Long-read-based Genome Assembly of Drosophila gunungcola Reveals Fewer Chemosensory Genes in Flower-breeding Species.</title>
        <authorList>
            <person name="Negi A."/>
            <person name="Liao B.Y."/>
            <person name="Yeh S.D."/>
        </authorList>
    </citation>
    <scope>NUCLEOTIDE SEQUENCE</scope>
    <source>
        <strain evidence="7">Sukarami</strain>
    </source>
</reference>
<accession>A0A9P9YZD3</accession>
<organism evidence="7 8">
    <name type="scientific">Drosophila gunungcola</name>
    <name type="common">fruit fly</name>
    <dbReference type="NCBI Taxonomy" id="103775"/>
    <lineage>
        <taxon>Eukaryota</taxon>
        <taxon>Metazoa</taxon>
        <taxon>Ecdysozoa</taxon>
        <taxon>Arthropoda</taxon>
        <taxon>Hexapoda</taxon>
        <taxon>Insecta</taxon>
        <taxon>Pterygota</taxon>
        <taxon>Neoptera</taxon>
        <taxon>Endopterygota</taxon>
        <taxon>Diptera</taxon>
        <taxon>Brachycera</taxon>
        <taxon>Muscomorpha</taxon>
        <taxon>Ephydroidea</taxon>
        <taxon>Drosophilidae</taxon>
        <taxon>Drosophila</taxon>
        <taxon>Sophophora</taxon>
    </lineage>
</organism>
<dbReference type="AlphaFoldDB" id="A0A9P9YZD3"/>
<dbReference type="InterPro" id="IPR039551">
    <property type="entry name" value="Cho/carn_acyl_trans"/>
</dbReference>
<dbReference type="PANTHER" id="PTHR22589:SF103">
    <property type="entry name" value="CARNITINE O-ACETYL-TRANSFERASE, ISOFORM A-RELATED"/>
    <property type="match status" value="1"/>
</dbReference>
<evidence type="ECO:0000259" key="6">
    <source>
        <dbReference type="Pfam" id="PF00755"/>
    </source>
</evidence>
<dbReference type="Proteomes" id="UP001059596">
    <property type="component" value="Chromosome 3R"/>
</dbReference>
<gene>
    <name evidence="7" type="ORF">M5D96_002131</name>
</gene>
<dbReference type="Gene3D" id="3.30.559.70">
    <property type="entry name" value="Choline/Carnitine o-acyltransferase, domain 2"/>
    <property type="match status" value="1"/>
</dbReference>
<comment type="similarity">
    <text evidence="1 5">Belongs to the carnitine/choline acetyltransferase family.</text>
</comment>
<dbReference type="GO" id="GO:0004092">
    <property type="term" value="F:carnitine O-acetyltransferase activity"/>
    <property type="evidence" value="ECO:0007669"/>
    <property type="project" value="TreeGrafter"/>
</dbReference>
<evidence type="ECO:0000313" key="7">
    <source>
        <dbReference type="EMBL" id="KAI8045940.1"/>
    </source>
</evidence>
<proteinExistence type="inferred from homology"/>
<dbReference type="InterPro" id="IPR023213">
    <property type="entry name" value="CAT-like_dom_sf"/>
</dbReference>
<dbReference type="EMBL" id="JAMKOV010000001">
    <property type="protein sequence ID" value="KAI8045940.1"/>
    <property type="molecule type" value="Genomic_DNA"/>
</dbReference>
<keyword evidence="3 5" id="KW-0012">Acyltransferase</keyword>
<feature type="active site" description="Proton acceptor" evidence="4">
    <location>
        <position position="368"/>
    </location>
</feature>
<sequence>MYTISPFCSERVLEKGDAEMQFPRNGKLLWNLTKSSLAQQSQNAIAKRLLPASYSTAVKDAPSDQPNLLKYHVLPLEETLNRFMATVEPLLTAEELEQQKEITAQFLKNQGRDLQQLLEATGSKEKNWLAHRWLKAAYLQYRSPVTVFVSPGMTFPKQNFKDSRAFVDYTARVIFGLGEFNDMVHAGKIPIVKMGKDELDNSQFGKVFGTCRIPRRGTDEIVYNPSSDYVVVIYRNHFYQLQIYNKQGKLIAAPCLAAQLENIMSKETKVGVPYGILTTDSRDNWAEAYEHLSETPSNRDALKTIQSALFTVSLDEGTTLKQGEEVDELILSLIHGSGSKVNSGNRWMDKTIQLVVNPNGNVGFTYEHSPAEGQPIAMMMDYVVQKMKEDPNFGQNGSEDFTPAQKLQISSANKSVEQSLTVAQKNVDQLAEALQMKVLKFDGFGKDFIKKQRLGPDSFVQIALQLAFFKMHAEPAAQYESAHLRIFDGGRTETIRSCSNESLAFCRAMQDTNATDQERADKLRAAITSHQMYTKLALQGKGVDRHLLGLKLMALENRQPVPEFYSSPGFVKSSHFRMSTSQVATKYEAFMGYGPATDDGYACCYNPREHDIILAISAWRHCPITDHLKFANTLEESFSQMKDVLENGSGPVKSKL</sequence>
<dbReference type="InterPro" id="IPR042231">
    <property type="entry name" value="Cho/carn_acyl_trans_2"/>
</dbReference>
<dbReference type="SUPFAM" id="SSF52777">
    <property type="entry name" value="CoA-dependent acyltransferases"/>
    <property type="match status" value="2"/>
</dbReference>
<name>A0A9P9YZD3_9MUSC</name>
<keyword evidence="8" id="KW-1185">Reference proteome</keyword>